<gene>
    <name evidence="8" type="ORF">M9Y10_034032</name>
</gene>
<evidence type="ECO:0000256" key="4">
    <source>
        <dbReference type="ARBA" id="ARBA00022777"/>
    </source>
</evidence>
<dbReference type="InterPro" id="IPR000719">
    <property type="entry name" value="Prot_kinase_dom"/>
</dbReference>
<dbReference type="Proteomes" id="UP001470230">
    <property type="component" value="Unassembled WGS sequence"/>
</dbReference>
<dbReference type="InterPro" id="IPR017441">
    <property type="entry name" value="Protein_kinase_ATP_BS"/>
</dbReference>
<name>A0ABR2KDT8_9EUKA</name>
<comment type="caution">
    <text evidence="8">The sequence shown here is derived from an EMBL/GenBank/DDBJ whole genome shotgun (WGS) entry which is preliminary data.</text>
</comment>
<sequence>MIHPIDFNNYSNPTLIFEYASNDNLERMMEVNKRKKGKPVLDETKKLILLFGIAEAMSYLHSINIIHCRLSPSSILLDDFLFPKITGLDYSKNLIENPIIPLSDLVEGEYSMYEDYDIYNAPELMNCYTFSSACDVYSFAVITYELITDENPFQDGRSDEGYRPVFKETIPNCYKQLIEKCWDQDPKKRPTFEEIVNHMKTNQEFITENVDKEEFLNYIKFTEEIREKSINNEIFELDNYIQTQNERFRKIKINYNKLRDWLRINLTVNIGASDLSKYSKQKKLGNGSFGNVYKILDKQNDIVYAAKISIYEMDQCSEDTIMNLSREIDIISSIKYPSILQFIGFCPKNFKGKPKPVIITELATNGSLEDILENERKGFANHDWNDTKKLINIYGIASGMQYLDNRDLLHRDLKPANILLDENLYPKIADFGMSKNSNEVSKGKKHIISGFKGTYAYAAPEVIEKYDYSTYGDVYSFAMIMFEIMTNEKPFDNIKNIYQLLLFIKQGRRPKFNVSIPYCYKNLIQKCWNEDPYSRPQFSKICSILENDPNFITPNVDKDEYLNYINYLNESQNENNNIEYKENKRTETIKTKNTTISTNLERIEEEKVVEEENESKCFLDLNKYHIEEVIFKKDAFKICKVRDIETNNEFAAYMSMLKVNPITNDEIKKLSDDLIIIRKLNHPSLLKFIGFSLIDFKKQRKPVIITELATNGVLEQILELEKMNKKINGWDSTKKLINIYGIASSMAYMHSYGIIHRNLNPSNIYLDDILCPKIGEFGLLARFTDTNNMTHQSMSGAKGTPIYSAPEVLEFNTYTESSDVYSFSLVVYELLTNDKPFSEINNISQIYNKIVVKGERPAIKKEIPEKFKKLIEQCWSQDPSLRPKFKDIVYFLKMDNEFITDEINKEDYEKYINFIDSKIININDQKIEENNLDETSKSNSKINENSNDEKRADFYIEKDNNINFIDENLDEINIPTEINTKNSDILELINEYIKSNNVFSFMNFLNNECDDETASLAFDRCYYESHELFINLCKEGFLSNNAIAHHKYAISLILDSKNTESKDDHKMQYKKACEHLKESIKLGYNASYFSLSLLYFDIFKDKEKAYKTAQEGASKNEKYSICLFGYFIAHGIGTNKDFNKGVSIILSSNACDFYENFATDIGIYYHSQLNKDENEIFKWFEKAFFRMKTKATINNYAICFIEGIGVDKNIEKAKEIFKIGVDKNDSNSLYYYGLLLEDTDQKESLKYYKLSADQGDPRSQFIIAKSLEEKDQLLSLQYFIKAAEGKNIKAQEFLAVKYAKENDTENALKYIFILINEGCFEVPLNYAVTLYKLKQFKQAFNIFSLISKFNHPIAKYFIGIMKYNGEGCTKSKKEAHEILLNLSDHGIEKATDFLDNFDF</sequence>
<dbReference type="Pfam" id="PF08238">
    <property type="entry name" value="Sel1"/>
    <property type="match status" value="4"/>
</dbReference>
<dbReference type="PROSITE" id="PS00108">
    <property type="entry name" value="PROTEIN_KINASE_ST"/>
    <property type="match status" value="1"/>
</dbReference>
<keyword evidence="5 6" id="KW-0067">ATP-binding</keyword>
<dbReference type="Pfam" id="PF07714">
    <property type="entry name" value="PK_Tyr_Ser-Thr"/>
    <property type="match status" value="2"/>
</dbReference>
<dbReference type="InterPro" id="IPR051681">
    <property type="entry name" value="Ser/Thr_Kinases-Pseudokinases"/>
</dbReference>
<keyword evidence="2" id="KW-0808">Transferase</keyword>
<dbReference type="SUPFAM" id="SSF81901">
    <property type="entry name" value="HCP-like"/>
    <property type="match status" value="2"/>
</dbReference>
<evidence type="ECO:0000256" key="2">
    <source>
        <dbReference type="ARBA" id="ARBA00022679"/>
    </source>
</evidence>
<dbReference type="Pfam" id="PF00069">
    <property type="entry name" value="Pkinase"/>
    <property type="match status" value="1"/>
</dbReference>
<dbReference type="SMART" id="SM00671">
    <property type="entry name" value="SEL1"/>
    <property type="match status" value="5"/>
</dbReference>
<dbReference type="Gene3D" id="1.10.510.10">
    <property type="entry name" value="Transferase(Phosphotransferase) domain 1"/>
    <property type="match status" value="3"/>
</dbReference>
<evidence type="ECO:0000313" key="8">
    <source>
        <dbReference type="EMBL" id="KAK8889286.1"/>
    </source>
</evidence>
<dbReference type="PROSITE" id="PS00107">
    <property type="entry name" value="PROTEIN_KINASE_ATP"/>
    <property type="match status" value="1"/>
</dbReference>
<dbReference type="PANTHER" id="PTHR44329">
    <property type="entry name" value="SERINE/THREONINE-PROTEIN KINASE TNNI3K-RELATED"/>
    <property type="match status" value="1"/>
</dbReference>
<evidence type="ECO:0000313" key="9">
    <source>
        <dbReference type="Proteomes" id="UP001470230"/>
    </source>
</evidence>
<dbReference type="InterPro" id="IPR006597">
    <property type="entry name" value="Sel1-like"/>
</dbReference>
<keyword evidence="9" id="KW-1185">Reference proteome</keyword>
<evidence type="ECO:0000256" key="6">
    <source>
        <dbReference type="PROSITE-ProRule" id="PRU10141"/>
    </source>
</evidence>
<dbReference type="InterPro" id="IPR011009">
    <property type="entry name" value="Kinase-like_dom_sf"/>
</dbReference>
<reference evidence="8 9" key="1">
    <citation type="submission" date="2024-04" db="EMBL/GenBank/DDBJ databases">
        <title>Tritrichomonas musculus Genome.</title>
        <authorList>
            <person name="Alves-Ferreira E."/>
            <person name="Grigg M."/>
            <person name="Lorenzi H."/>
            <person name="Galac M."/>
        </authorList>
    </citation>
    <scope>NUCLEOTIDE SEQUENCE [LARGE SCALE GENOMIC DNA]</scope>
    <source>
        <strain evidence="8 9">EAF2021</strain>
    </source>
</reference>
<feature type="domain" description="Protein kinase" evidence="7">
    <location>
        <begin position="278"/>
        <end position="551"/>
    </location>
</feature>
<feature type="domain" description="Protein kinase" evidence="7">
    <location>
        <begin position="624"/>
        <end position="899"/>
    </location>
</feature>
<evidence type="ECO:0000256" key="3">
    <source>
        <dbReference type="ARBA" id="ARBA00022741"/>
    </source>
</evidence>
<proteinExistence type="predicted"/>
<dbReference type="PANTHER" id="PTHR44329:SF288">
    <property type="entry name" value="MITOGEN-ACTIVATED PROTEIN KINASE KINASE KINASE 20"/>
    <property type="match status" value="1"/>
</dbReference>
<evidence type="ECO:0000259" key="7">
    <source>
        <dbReference type="PROSITE" id="PS50011"/>
    </source>
</evidence>
<keyword evidence="4" id="KW-0418">Kinase</keyword>
<dbReference type="InterPro" id="IPR008271">
    <property type="entry name" value="Ser/Thr_kinase_AS"/>
</dbReference>
<dbReference type="PRINTS" id="PR00109">
    <property type="entry name" value="TYRKINASE"/>
</dbReference>
<dbReference type="Gene3D" id="1.25.40.10">
    <property type="entry name" value="Tetratricopeptide repeat domain"/>
    <property type="match status" value="1"/>
</dbReference>
<dbReference type="SUPFAM" id="SSF56112">
    <property type="entry name" value="Protein kinase-like (PK-like)"/>
    <property type="match status" value="3"/>
</dbReference>
<keyword evidence="3 6" id="KW-0547">Nucleotide-binding</keyword>
<evidence type="ECO:0000256" key="5">
    <source>
        <dbReference type="ARBA" id="ARBA00022840"/>
    </source>
</evidence>
<dbReference type="SMART" id="SM00220">
    <property type="entry name" value="S_TKc"/>
    <property type="match status" value="2"/>
</dbReference>
<organism evidence="8 9">
    <name type="scientific">Tritrichomonas musculus</name>
    <dbReference type="NCBI Taxonomy" id="1915356"/>
    <lineage>
        <taxon>Eukaryota</taxon>
        <taxon>Metamonada</taxon>
        <taxon>Parabasalia</taxon>
        <taxon>Tritrichomonadida</taxon>
        <taxon>Tritrichomonadidae</taxon>
        <taxon>Tritrichomonas</taxon>
    </lineage>
</organism>
<accession>A0ABR2KDT8</accession>
<keyword evidence="1" id="KW-0723">Serine/threonine-protein kinase</keyword>
<dbReference type="PROSITE" id="PS50011">
    <property type="entry name" value="PROTEIN_KINASE_DOM"/>
    <property type="match status" value="3"/>
</dbReference>
<dbReference type="EMBL" id="JAPFFF010000005">
    <property type="protein sequence ID" value="KAK8889286.1"/>
    <property type="molecule type" value="Genomic_DNA"/>
</dbReference>
<dbReference type="InterPro" id="IPR001245">
    <property type="entry name" value="Ser-Thr/Tyr_kinase_cat_dom"/>
</dbReference>
<dbReference type="InterPro" id="IPR011990">
    <property type="entry name" value="TPR-like_helical_dom_sf"/>
</dbReference>
<feature type="domain" description="Protein kinase" evidence="7">
    <location>
        <begin position="1"/>
        <end position="206"/>
    </location>
</feature>
<protein>
    <recommendedName>
        <fullName evidence="7">Protein kinase domain-containing protein</fullName>
    </recommendedName>
</protein>
<feature type="binding site" evidence="6">
    <location>
        <position position="307"/>
    </location>
    <ligand>
        <name>ATP</name>
        <dbReference type="ChEBI" id="CHEBI:30616"/>
    </ligand>
</feature>
<evidence type="ECO:0000256" key="1">
    <source>
        <dbReference type="ARBA" id="ARBA00022527"/>
    </source>
</evidence>